<sequence>MSRKWVEEEGRHWVDRGIISEEQYGQIVALYPHKKIVSERLPIFAAILVGAGILTFIASNWSAIPQLIRLLMILFAMGGFYWFGYRKEKRGAQALGLSLIALGIITFGAGIFLIGQMFHLVAYDARAFIIWSLPAIALVWMYRSRWLYFLALFIVDAGQVYSAISFQQVSWLLLVLLLLGTGGYTLRHSGRAVFASLVSSILLHSLLYLITESQAIGWLALIAAALYAALDWLPNRRTRMAGQLAALVSAFFLAVFFIFLLGEMDREPVPNPAVFLVLFAFTFALSFFGKRKHKETVALLEWFIFLPFFYWESAGDVMYLLVLFVFSGYLLWIGYREEGSGRVNAGTLLFLLSTFIGYIQVAWDFLPKSLFFLVGGLLLFALNWFLQRQRRKLLEGNGRGGGRT</sequence>
<dbReference type="Pfam" id="PF09925">
    <property type="entry name" value="DUF2157"/>
    <property type="match status" value="1"/>
</dbReference>
<keyword evidence="1" id="KW-1133">Transmembrane helix</keyword>
<feature type="domain" description="DUF2157" evidence="2">
    <location>
        <begin position="12"/>
        <end position="147"/>
    </location>
</feature>
<accession>A0A511V7A9</accession>
<feature type="transmembrane region" description="Helical" evidence="1">
    <location>
        <begin position="296"/>
        <end position="311"/>
    </location>
</feature>
<evidence type="ECO:0000313" key="3">
    <source>
        <dbReference type="EMBL" id="GEN33818.1"/>
    </source>
</evidence>
<feature type="transmembrane region" description="Helical" evidence="1">
    <location>
        <begin position="146"/>
        <end position="164"/>
    </location>
</feature>
<keyword evidence="1" id="KW-0812">Transmembrane</keyword>
<feature type="transmembrane region" description="Helical" evidence="1">
    <location>
        <begin position="347"/>
        <end position="363"/>
    </location>
</feature>
<feature type="transmembrane region" description="Helical" evidence="1">
    <location>
        <begin position="120"/>
        <end position="139"/>
    </location>
</feature>
<gene>
    <name evidence="3" type="ORF">ADA01nite_12780</name>
</gene>
<feature type="transmembrane region" description="Helical" evidence="1">
    <location>
        <begin position="170"/>
        <end position="186"/>
    </location>
</feature>
<proteinExistence type="predicted"/>
<comment type="caution">
    <text evidence="3">The sequence shown here is derived from an EMBL/GenBank/DDBJ whole genome shotgun (WGS) entry which is preliminary data.</text>
</comment>
<feature type="transmembrane region" description="Helical" evidence="1">
    <location>
        <begin position="216"/>
        <end position="233"/>
    </location>
</feature>
<reference evidence="3 4" key="1">
    <citation type="submission" date="2019-07" db="EMBL/GenBank/DDBJ databases">
        <title>Whole genome shotgun sequence of Aneurinibacillus danicus NBRC 102444.</title>
        <authorList>
            <person name="Hosoyama A."/>
            <person name="Uohara A."/>
            <person name="Ohji S."/>
            <person name="Ichikawa N."/>
        </authorList>
    </citation>
    <scope>NUCLEOTIDE SEQUENCE [LARGE SCALE GENOMIC DNA]</scope>
    <source>
        <strain evidence="3 4">NBRC 102444</strain>
    </source>
</reference>
<feature type="transmembrane region" description="Helical" evidence="1">
    <location>
        <begin position="67"/>
        <end position="83"/>
    </location>
</feature>
<feature type="transmembrane region" description="Helical" evidence="1">
    <location>
        <begin position="95"/>
        <end position="114"/>
    </location>
</feature>
<feature type="transmembrane region" description="Helical" evidence="1">
    <location>
        <begin position="240"/>
        <end position="261"/>
    </location>
</feature>
<dbReference type="Proteomes" id="UP000321157">
    <property type="component" value="Unassembled WGS sequence"/>
</dbReference>
<feature type="transmembrane region" description="Helical" evidence="1">
    <location>
        <begin position="317"/>
        <end position="335"/>
    </location>
</feature>
<dbReference type="AlphaFoldDB" id="A0A511V7A9"/>
<feature type="transmembrane region" description="Helical" evidence="1">
    <location>
        <begin position="193"/>
        <end position="210"/>
    </location>
</feature>
<dbReference type="EMBL" id="BJXX01000056">
    <property type="protein sequence ID" value="GEN33818.1"/>
    <property type="molecule type" value="Genomic_DNA"/>
</dbReference>
<evidence type="ECO:0000256" key="1">
    <source>
        <dbReference type="SAM" id="Phobius"/>
    </source>
</evidence>
<keyword evidence="4" id="KW-1185">Reference proteome</keyword>
<feature type="transmembrane region" description="Helical" evidence="1">
    <location>
        <begin position="273"/>
        <end position="289"/>
    </location>
</feature>
<feature type="transmembrane region" description="Helical" evidence="1">
    <location>
        <begin position="41"/>
        <end position="61"/>
    </location>
</feature>
<keyword evidence="1" id="KW-0472">Membrane</keyword>
<dbReference type="InterPro" id="IPR018677">
    <property type="entry name" value="DUF2157"/>
</dbReference>
<name>A0A511V7A9_9BACL</name>
<evidence type="ECO:0000313" key="4">
    <source>
        <dbReference type="Proteomes" id="UP000321157"/>
    </source>
</evidence>
<dbReference type="OrthoDB" id="5351773at2"/>
<feature type="transmembrane region" description="Helical" evidence="1">
    <location>
        <begin position="369"/>
        <end position="386"/>
    </location>
</feature>
<protein>
    <recommendedName>
        <fullName evidence="2">DUF2157 domain-containing protein</fullName>
    </recommendedName>
</protein>
<evidence type="ECO:0000259" key="2">
    <source>
        <dbReference type="Pfam" id="PF09925"/>
    </source>
</evidence>
<dbReference type="RefSeq" id="WP_146809135.1">
    <property type="nucleotide sequence ID" value="NZ_BJXX01000056.1"/>
</dbReference>
<organism evidence="3 4">
    <name type="scientific">Aneurinibacillus danicus</name>
    <dbReference type="NCBI Taxonomy" id="267746"/>
    <lineage>
        <taxon>Bacteria</taxon>
        <taxon>Bacillati</taxon>
        <taxon>Bacillota</taxon>
        <taxon>Bacilli</taxon>
        <taxon>Bacillales</taxon>
        <taxon>Paenibacillaceae</taxon>
        <taxon>Aneurinibacillus group</taxon>
        <taxon>Aneurinibacillus</taxon>
    </lineage>
</organism>